<feature type="transmembrane region" description="Helical" evidence="17">
    <location>
        <begin position="633"/>
        <end position="655"/>
    </location>
</feature>
<dbReference type="PROSITE" id="PS00154">
    <property type="entry name" value="ATPASE_E1_E2"/>
    <property type="match status" value="1"/>
</dbReference>
<dbReference type="InterPro" id="IPR036412">
    <property type="entry name" value="HAD-like_sf"/>
</dbReference>
<keyword evidence="16 17" id="KW-0472">Membrane</keyword>
<keyword evidence="15" id="KW-0406">Ion transport</keyword>
<dbReference type="SFLD" id="SFLDS00003">
    <property type="entry name" value="Haloacid_Dehalogenase"/>
    <property type="match status" value="1"/>
</dbReference>
<comment type="caution">
    <text evidence="20">The sequence shown here is derived from an EMBL/GenBank/DDBJ whole genome shotgun (WGS) entry which is preliminary data.</text>
</comment>
<dbReference type="NCBIfam" id="TIGR01511">
    <property type="entry name" value="ATPase-IB1_Cu"/>
    <property type="match status" value="1"/>
</dbReference>
<feature type="transmembrane region" description="Helical" evidence="17">
    <location>
        <begin position="41"/>
        <end position="59"/>
    </location>
</feature>
<evidence type="ECO:0000256" key="2">
    <source>
        <dbReference type="ARBA" id="ARBA00006024"/>
    </source>
</evidence>
<keyword evidence="4 17" id="KW-1003">Cell membrane</keyword>
<dbReference type="InterPro" id="IPR023298">
    <property type="entry name" value="ATPase_P-typ_TM_dom_sf"/>
</dbReference>
<dbReference type="GO" id="GO:0005507">
    <property type="term" value="F:copper ion binding"/>
    <property type="evidence" value="ECO:0007669"/>
    <property type="project" value="TreeGrafter"/>
</dbReference>
<keyword evidence="6 17" id="KW-0812">Transmembrane</keyword>
<feature type="region of interest" description="Disordered" evidence="18">
    <location>
        <begin position="1"/>
        <end position="30"/>
    </location>
</feature>
<gene>
    <name evidence="20" type="ORF">ENC19_07310</name>
</gene>
<evidence type="ECO:0000256" key="1">
    <source>
        <dbReference type="ARBA" id="ARBA00004651"/>
    </source>
</evidence>
<feature type="transmembrane region" description="Helical" evidence="17">
    <location>
        <begin position="326"/>
        <end position="350"/>
    </location>
</feature>
<dbReference type="InterPro" id="IPR023214">
    <property type="entry name" value="HAD_sf"/>
</dbReference>
<accession>A0A6M1KR67</accession>
<keyword evidence="21" id="KW-1185">Reference proteome</keyword>
<feature type="transmembrane region" description="Helical" evidence="17">
    <location>
        <begin position="284"/>
        <end position="306"/>
    </location>
</feature>
<evidence type="ECO:0000256" key="4">
    <source>
        <dbReference type="ARBA" id="ARBA00022475"/>
    </source>
</evidence>
<keyword evidence="20" id="KW-0378">Hydrolase</keyword>
<keyword evidence="10 17" id="KW-0067">ATP-binding</keyword>
<dbReference type="Proteomes" id="UP000478148">
    <property type="component" value="Unassembled WGS sequence"/>
</dbReference>
<feature type="domain" description="P-type ATPase A" evidence="19">
    <location>
        <begin position="167"/>
        <end position="267"/>
    </location>
</feature>
<evidence type="ECO:0000256" key="12">
    <source>
        <dbReference type="ARBA" id="ARBA00022967"/>
    </source>
</evidence>
<dbReference type="Pfam" id="PF00122">
    <property type="entry name" value="E1-E2_ATPase"/>
    <property type="match status" value="1"/>
</dbReference>
<dbReference type="Gene3D" id="3.40.50.1000">
    <property type="entry name" value="HAD superfamily/HAD-like"/>
    <property type="match status" value="1"/>
</dbReference>
<dbReference type="EMBL" id="SAIY01000002">
    <property type="protein sequence ID" value="NGM12478.1"/>
    <property type="molecule type" value="Genomic_DNA"/>
</dbReference>
<evidence type="ECO:0000256" key="16">
    <source>
        <dbReference type="ARBA" id="ARBA00023136"/>
    </source>
</evidence>
<dbReference type="Pfam" id="PF00702">
    <property type="entry name" value="Hydrolase"/>
    <property type="match status" value="1"/>
</dbReference>
<dbReference type="InterPro" id="IPR059000">
    <property type="entry name" value="ATPase_P-type_domA"/>
</dbReference>
<dbReference type="SFLD" id="SFLDG00002">
    <property type="entry name" value="C1.7:_P-type_atpase_like"/>
    <property type="match status" value="1"/>
</dbReference>
<evidence type="ECO:0000256" key="17">
    <source>
        <dbReference type="RuleBase" id="RU362081"/>
    </source>
</evidence>
<dbReference type="SUPFAM" id="SSF81653">
    <property type="entry name" value="Calcium ATPase, transduction domain A"/>
    <property type="match status" value="1"/>
</dbReference>
<dbReference type="GO" id="GO:0005886">
    <property type="term" value="C:plasma membrane"/>
    <property type="evidence" value="ECO:0007669"/>
    <property type="project" value="UniProtKB-SubCell"/>
</dbReference>
<sequence>MVGPGGDDMAHVDTRNHPDQHGHGGHDKHAGHDPAAFRRKFWLSLALTVPIVATSHMVMDWLGYELDFSGIGLVGPVLGTVVFGYGGWPFLQGAVREIRDRAPGMMLLIAMAITVAYVASLATSFGAFDLDFWWELAALVTIMLLGHWQEMKAIGQARGALSALAALLPDDAERLDPDGAPQRVPVAELGVGDVVLVRPGARVPADGTVVDGRAEMDESMITGESRPVARATGDRVVAGTVATDAALRVRIEAVGDDTALAGIQRLVSEAQQSSGRAQVLADRFAAWLFYIATATAVLTLAVWSLLGNVDEAVVRTVTVLVIACPHALGLAIPLVIALSTAVAAKGGILVKDRLALERMRTVDTVLFDKTGTLTRGEHVLTDVAATGGSTERDVLAIAAAVEADSEHPLARAIVTAADQHDRRAASGFHSMTGRGVRAEVDGVTYAVGGPALLRELDVTVPDDLDEHRHDWSRRGAAVLYLLRLRDDHADVLGALALADQVRPEARRAIADLREQGIRKIMMITGDARPVAEAVAADLGFRTGEDEVFAEVLPAEKDDTVTGLQRRGLRVAMVGDGVNDAPALARANVGIAIGAGTDVAIESAGVVLASSDPRGVSGVIRLSRATYRKMLQNLAWAAGYNVVALPLAAGVLAWAGVALSPAVAAVLMSGSTIVVALNAQLLRRVELRPPD</sequence>
<dbReference type="PRINTS" id="PR00119">
    <property type="entry name" value="CATATPASE"/>
</dbReference>
<feature type="transmembrane region" description="Helical" evidence="17">
    <location>
        <begin position="103"/>
        <end position="126"/>
    </location>
</feature>
<evidence type="ECO:0000256" key="5">
    <source>
        <dbReference type="ARBA" id="ARBA00022553"/>
    </source>
</evidence>
<dbReference type="InterPro" id="IPR001757">
    <property type="entry name" value="P_typ_ATPase"/>
</dbReference>
<evidence type="ECO:0000256" key="8">
    <source>
        <dbReference type="ARBA" id="ARBA00022741"/>
    </source>
</evidence>
<evidence type="ECO:0000256" key="18">
    <source>
        <dbReference type="SAM" id="MobiDB-lite"/>
    </source>
</evidence>
<name>A0A6M1KR67_9ACTN</name>
<dbReference type="NCBIfam" id="TIGR01525">
    <property type="entry name" value="ATPase-IB_hvy"/>
    <property type="match status" value="1"/>
</dbReference>
<evidence type="ECO:0000256" key="10">
    <source>
        <dbReference type="ARBA" id="ARBA00022840"/>
    </source>
</evidence>
<feature type="compositionally biased region" description="Basic and acidic residues" evidence="18">
    <location>
        <begin position="8"/>
        <end position="30"/>
    </location>
</feature>
<dbReference type="SFLD" id="SFLDF00027">
    <property type="entry name" value="p-type_atpase"/>
    <property type="match status" value="1"/>
</dbReference>
<keyword evidence="3" id="KW-0813">Transport</keyword>
<reference evidence="20 21" key="1">
    <citation type="submission" date="2020-02" db="EMBL/GenBank/DDBJ databases">
        <title>Draft Genome Sequence of Verrucosispora sp. Strain CWR15, Isolated from Gulf of Mexico Sponge.</title>
        <authorList>
            <person name="Kennedy S.J."/>
            <person name="Cella E."/>
            <person name="Azarian T."/>
            <person name="Baker B.J."/>
            <person name="Shaw L.N."/>
        </authorList>
    </citation>
    <scope>NUCLEOTIDE SEQUENCE [LARGE SCALE GENOMIC DNA]</scope>
    <source>
        <strain evidence="20 21">CWR15</strain>
    </source>
</reference>
<evidence type="ECO:0000256" key="15">
    <source>
        <dbReference type="ARBA" id="ARBA00023065"/>
    </source>
</evidence>
<proteinExistence type="inferred from homology"/>
<feature type="transmembrane region" description="Helical" evidence="17">
    <location>
        <begin position="132"/>
        <end position="148"/>
    </location>
</feature>
<dbReference type="NCBIfam" id="TIGR01494">
    <property type="entry name" value="ATPase_P-type"/>
    <property type="match status" value="1"/>
</dbReference>
<dbReference type="PANTHER" id="PTHR43520:SF5">
    <property type="entry name" value="CATION-TRANSPORTING P-TYPE ATPASE-RELATED"/>
    <property type="match status" value="1"/>
</dbReference>
<dbReference type="GO" id="GO:0016887">
    <property type="term" value="F:ATP hydrolysis activity"/>
    <property type="evidence" value="ECO:0007669"/>
    <property type="project" value="InterPro"/>
</dbReference>
<dbReference type="Gene3D" id="2.70.150.10">
    <property type="entry name" value="Calcium-transporting ATPase, cytoplasmic transduction domain A"/>
    <property type="match status" value="1"/>
</dbReference>
<dbReference type="InterPro" id="IPR044492">
    <property type="entry name" value="P_typ_ATPase_HD_dom"/>
</dbReference>
<dbReference type="EC" id="3.6.3.-" evidence="20"/>
<feature type="transmembrane region" description="Helical" evidence="17">
    <location>
        <begin position="661"/>
        <end position="681"/>
    </location>
</feature>
<keyword evidence="8 17" id="KW-0547">Nucleotide-binding</keyword>
<dbReference type="InterPro" id="IPR023299">
    <property type="entry name" value="ATPase_P-typ_cyto_dom_N"/>
</dbReference>
<dbReference type="FunFam" id="2.70.150.10:FF:000020">
    <property type="entry name" value="Copper-exporting P-type ATPase A"/>
    <property type="match status" value="1"/>
</dbReference>
<dbReference type="AlphaFoldDB" id="A0A6M1KR67"/>
<evidence type="ECO:0000256" key="9">
    <source>
        <dbReference type="ARBA" id="ARBA00022796"/>
    </source>
</evidence>
<keyword evidence="11" id="KW-0460">Magnesium</keyword>
<dbReference type="GO" id="GO:0005524">
    <property type="term" value="F:ATP binding"/>
    <property type="evidence" value="ECO:0007669"/>
    <property type="project" value="UniProtKB-UniRule"/>
</dbReference>
<dbReference type="Gene3D" id="3.40.1110.10">
    <property type="entry name" value="Calcium-transporting ATPase, cytoplasmic domain N"/>
    <property type="match status" value="1"/>
</dbReference>
<keyword evidence="7 17" id="KW-0479">Metal-binding</keyword>
<feature type="transmembrane region" description="Helical" evidence="17">
    <location>
        <begin position="71"/>
        <end position="91"/>
    </location>
</feature>
<dbReference type="InterPro" id="IPR018303">
    <property type="entry name" value="ATPase_P-typ_P_site"/>
</dbReference>
<keyword evidence="9" id="KW-0187">Copper transport</keyword>
<evidence type="ECO:0000313" key="21">
    <source>
        <dbReference type="Proteomes" id="UP000478148"/>
    </source>
</evidence>
<dbReference type="PANTHER" id="PTHR43520">
    <property type="entry name" value="ATP7, ISOFORM B"/>
    <property type="match status" value="1"/>
</dbReference>
<evidence type="ECO:0000259" key="19">
    <source>
        <dbReference type="Pfam" id="PF00122"/>
    </source>
</evidence>
<keyword evidence="14" id="KW-0186">Copper</keyword>
<evidence type="ECO:0000256" key="7">
    <source>
        <dbReference type="ARBA" id="ARBA00022723"/>
    </source>
</evidence>
<dbReference type="GO" id="GO:0055070">
    <property type="term" value="P:copper ion homeostasis"/>
    <property type="evidence" value="ECO:0007669"/>
    <property type="project" value="TreeGrafter"/>
</dbReference>
<keyword evidence="13 17" id="KW-1133">Transmembrane helix</keyword>
<protein>
    <submittedName>
        <fullName evidence="20">Copper-translocating P-type ATPase</fullName>
        <ecNumber evidence="20">3.6.3.-</ecNumber>
    </submittedName>
</protein>
<evidence type="ECO:0000256" key="14">
    <source>
        <dbReference type="ARBA" id="ARBA00023008"/>
    </source>
</evidence>
<comment type="similarity">
    <text evidence="2 17">Belongs to the cation transport ATPase (P-type) (TC 3.A.3) family. Type IB subfamily.</text>
</comment>
<keyword evidence="12" id="KW-1278">Translocase</keyword>
<evidence type="ECO:0000256" key="11">
    <source>
        <dbReference type="ARBA" id="ARBA00022842"/>
    </source>
</evidence>
<evidence type="ECO:0000256" key="3">
    <source>
        <dbReference type="ARBA" id="ARBA00022448"/>
    </source>
</evidence>
<evidence type="ECO:0000256" key="6">
    <source>
        <dbReference type="ARBA" id="ARBA00022692"/>
    </source>
</evidence>
<organism evidence="20 21">
    <name type="scientific">Verrucosispora sioxanthis</name>
    <dbReference type="NCBI Taxonomy" id="2499994"/>
    <lineage>
        <taxon>Bacteria</taxon>
        <taxon>Bacillati</taxon>
        <taxon>Actinomycetota</taxon>
        <taxon>Actinomycetes</taxon>
        <taxon>Micromonosporales</taxon>
        <taxon>Micromonosporaceae</taxon>
        <taxon>Micromonospora</taxon>
    </lineage>
</organism>
<evidence type="ECO:0000313" key="20">
    <source>
        <dbReference type="EMBL" id="NGM12478.1"/>
    </source>
</evidence>
<evidence type="ECO:0000256" key="13">
    <source>
        <dbReference type="ARBA" id="ARBA00022989"/>
    </source>
</evidence>
<comment type="subcellular location">
    <subcellularLocation>
        <location evidence="1">Cell membrane</location>
        <topology evidence="1">Multi-pass membrane protein</topology>
    </subcellularLocation>
</comment>
<dbReference type="InterPro" id="IPR027256">
    <property type="entry name" value="P-typ_ATPase_IB"/>
</dbReference>
<dbReference type="SUPFAM" id="SSF56784">
    <property type="entry name" value="HAD-like"/>
    <property type="match status" value="1"/>
</dbReference>
<dbReference type="GO" id="GO:0043682">
    <property type="term" value="F:P-type divalent copper transporter activity"/>
    <property type="evidence" value="ECO:0007669"/>
    <property type="project" value="TreeGrafter"/>
</dbReference>
<dbReference type="SUPFAM" id="SSF81665">
    <property type="entry name" value="Calcium ATPase, transmembrane domain M"/>
    <property type="match status" value="1"/>
</dbReference>
<dbReference type="InterPro" id="IPR008250">
    <property type="entry name" value="ATPase_P-typ_transduc_dom_A_sf"/>
</dbReference>
<keyword evidence="5" id="KW-0597">Phosphoprotein</keyword>